<feature type="compositionally biased region" description="Polar residues" evidence="1">
    <location>
        <begin position="137"/>
        <end position="148"/>
    </location>
</feature>
<accession>A0A0F7RV16</accession>
<dbReference type="Proteomes" id="UP000242770">
    <property type="component" value="Unassembled WGS sequence"/>
</dbReference>
<dbReference type="EMBL" id="LK056662">
    <property type="protein sequence ID" value="CDU23117.1"/>
    <property type="molecule type" value="Genomic_DNA"/>
</dbReference>
<dbReference type="AlphaFoldDB" id="A0A0F7RV16"/>
<dbReference type="OrthoDB" id="2556703at2759"/>
<evidence type="ECO:0000313" key="2">
    <source>
        <dbReference type="EMBL" id="CDR98602.1"/>
    </source>
</evidence>
<evidence type="ECO:0000313" key="3">
    <source>
        <dbReference type="EMBL" id="CDU23117.1"/>
    </source>
</evidence>
<name>A0A0F7RV16_9BASI</name>
<organism evidence="2 4">
    <name type="scientific">Sporisorium scitamineum</name>
    <dbReference type="NCBI Taxonomy" id="49012"/>
    <lineage>
        <taxon>Eukaryota</taxon>
        <taxon>Fungi</taxon>
        <taxon>Dikarya</taxon>
        <taxon>Basidiomycota</taxon>
        <taxon>Ustilaginomycotina</taxon>
        <taxon>Ustilaginomycetes</taxon>
        <taxon>Ustilaginales</taxon>
        <taxon>Ustilaginaceae</taxon>
        <taxon>Sporisorium</taxon>
    </lineage>
</organism>
<gene>
    <name evidence="2" type="primary">SSCI02830.1</name>
    <name evidence="3" type="ORF">SPSC_01747</name>
</gene>
<feature type="compositionally biased region" description="Polar residues" evidence="1">
    <location>
        <begin position="1"/>
        <end position="13"/>
    </location>
</feature>
<feature type="region of interest" description="Disordered" evidence="1">
    <location>
        <begin position="108"/>
        <end position="148"/>
    </location>
</feature>
<evidence type="ECO:0000313" key="4">
    <source>
        <dbReference type="Proteomes" id="UP000242770"/>
    </source>
</evidence>
<dbReference type="EMBL" id="CCFA01000187">
    <property type="protein sequence ID" value="CDR98602.1"/>
    <property type="molecule type" value="Genomic_DNA"/>
</dbReference>
<reference evidence="2" key="1">
    <citation type="submission" date="2014-06" db="EMBL/GenBank/DDBJ databases">
        <authorList>
            <person name="Berkman J.Paul."/>
        </authorList>
    </citation>
    <scope>NUCLEOTIDE SEQUENCE [LARGE SCALE GENOMIC DNA]</scope>
</reference>
<sequence>MYPSSAVAQTHLSGSAHIGTLQQPPPSTNASSLHHHRTSSIFQNPSFDNKHSAFRSADVSVSVNKVSTQQLHQQSNTTCSATEKTITSTNTATSSAMMIDDPVAANVVGKGSTDVKSDKNGEAKQPPAEAGAEQTDDAGSSSAVRKVR</sequence>
<evidence type="ECO:0000256" key="1">
    <source>
        <dbReference type="SAM" id="MobiDB-lite"/>
    </source>
</evidence>
<proteinExistence type="predicted"/>
<keyword evidence="4" id="KW-1185">Reference proteome</keyword>
<feature type="compositionally biased region" description="Basic and acidic residues" evidence="1">
    <location>
        <begin position="113"/>
        <end position="122"/>
    </location>
</feature>
<reference evidence="4" key="2">
    <citation type="submission" date="2014-06" db="EMBL/GenBank/DDBJ databases">
        <authorList>
            <person name="Berkman P.J."/>
        </authorList>
    </citation>
    <scope>NUCLEOTIDE SEQUENCE [LARGE SCALE GENOMIC DNA]</scope>
</reference>
<reference evidence="3" key="3">
    <citation type="submission" date="2014-06" db="EMBL/GenBank/DDBJ databases">
        <authorList>
            <person name="Ju J."/>
            <person name="Zhang J."/>
        </authorList>
    </citation>
    <scope>NUCLEOTIDE SEQUENCE</scope>
    <source>
        <strain evidence="3">SscI8</strain>
    </source>
</reference>
<protein>
    <submittedName>
        <fullName evidence="2">Uncharacterized protein</fullName>
    </submittedName>
</protein>
<feature type="region of interest" description="Disordered" evidence="1">
    <location>
        <begin position="1"/>
        <end position="50"/>
    </location>
</feature>